<organism evidence="1 2">
    <name type="scientific">Parelaphostrongylus tenuis</name>
    <name type="common">Meningeal worm</name>
    <dbReference type="NCBI Taxonomy" id="148309"/>
    <lineage>
        <taxon>Eukaryota</taxon>
        <taxon>Metazoa</taxon>
        <taxon>Ecdysozoa</taxon>
        <taxon>Nematoda</taxon>
        <taxon>Chromadorea</taxon>
        <taxon>Rhabditida</taxon>
        <taxon>Rhabditina</taxon>
        <taxon>Rhabditomorpha</taxon>
        <taxon>Strongyloidea</taxon>
        <taxon>Metastrongylidae</taxon>
        <taxon>Parelaphostrongylus</taxon>
    </lineage>
</organism>
<name>A0AAD5QMZ2_PARTN</name>
<comment type="caution">
    <text evidence="1">The sequence shown here is derived from an EMBL/GenBank/DDBJ whole genome shotgun (WGS) entry which is preliminary data.</text>
</comment>
<gene>
    <name evidence="1" type="ORF">KIN20_012691</name>
</gene>
<proteinExistence type="predicted"/>
<keyword evidence="2" id="KW-1185">Reference proteome</keyword>
<reference evidence="1" key="1">
    <citation type="submission" date="2021-06" db="EMBL/GenBank/DDBJ databases">
        <title>Parelaphostrongylus tenuis whole genome reference sequence.</title>
        <authorList>
            <person name="Garwood T.J."/>
            <person name="Larsen P.A."/>
            <person name="Fountain-Jones N.M."/>
            <person name="Garbe J.R."/>
            <person name="Macchietto M.G."/>
            <person name="Kania S.A."/>
            <person name="Gerhold R.W."/>
            <person name="Richards J.E."/>
            <person name="Wolf T.M."/>
        </authorList>
    </citation>
    <scope>NUCLEOTIDE SEQUENCE</scope>
    <source>
        <strain evidence="1">MNPRO001-30</strain>
        <tissue evidence="1">Meninges</tissue>
    </source>
</reference>
<dbReference type="EMBL" id="JAHQIW010002441">
    <property type="protein sequence ID" value="KAJ1355329.1"/>
    <property type="molecule type" value="Genomic_DNA"/>
</dbReference>
<dbReference type="AlphaFoldDB" id="A0AAD5QMZ2"/>
<accession>A0AAD5QMZ2</accession>
<dbReference type="Proteomes" id="UP001196413">
    <property type="component" value="Unassembled WGS sequence"/>
</dbReference>
<sequence length="242" mass="27494">MRTSPIVGLHHLQLPVDLMVESSSKVRFLAFIPHTHSCLSWRKIRENDFATVNYGYVLESDYVDDLRRSHELYRGQNTLFANPRQLHSANHFRVIATLPKDTGLDERHRTTDEAARSEPVYYTVLFEGTIADVLVRNAAKSLVAERKGLQNHVRVIHENRLYTCAFQDFHKPGYWSSWVILYEVEMSITSQLGGPDWRDSPSVHCSQTTENVPATGTVIESSKTNYVVVNLLGEGGFGAVYK</sequence>
<evidence type="ECO:0000313" key="2">
    <source>
        <dbReference type="Proteomes" id="UP001196413"/>
    </source>
</evidence>
<protein>
    <submittedName>
        <fullName evidence="1">Uncharacterized protein</fullName>
    </submittedName>
</protein>
<evidence type="ECO:0000313" key="1">
    <source>
        <dbReference type="EMBL" id="KAJ1355329.1"/>
    </source>
</evidence>